<dbReference type="CDD" id="cd07061">
    <property type="entry name" value="HP_HAP_like"/>
    <property type="match status" value="1"/>
</dbReference>
<dbReference type="InterPro" id="IPR050645">
    <property type="entry name" value="Histidine_acid_phosphatase"/>
</dbReference>
<comment type="catalytic activity">
    <reaction evidence="1">
        <text>a phosphate monoester + H2O = an alcohol + phosphate</text>
        <dbReference type="Rhea" id="RHEA:15017"/>
        <dbReference type="ChEBI" id="CHEBI:15377"/>
        <dbReference type="ChEBI" id="CHEBI:30879"/>
        <dbReference type="ChEBI" id="CHEBI:43474"/>
        <dbReference type="ChEBI" id="CHEBI:67140"/>
        <dbReference type="EC" id="3.1.3.2"/>
    </reaction>
</comment>
<keyword evidence="8" id="KW-1133">Transmembrane helix</keyword>
<keyword evidence="6" id="KW-1015">Disulfide bond</keyword>
<keyword evidence="5" id="KW-0378">Hydrolase</keyword>
<comment type="similarity">
    <text evidence="2">Belongs to the histidine acid phosphatase family.</text>
</comment>
<accession>A0A1W0X5X9</accession>
<dbReference type="InterPro" id="IPR000560">
    <property type="entry name" value="His_Pase_clade-2"/>
</dbReference>
<dbReference type="PANTHER" id="PTHR11567:SF211">
    <property type="entry name" value="PROSTATIC ACID PHOSPHATASE"/>
    <property type="match status" value="1"/>
</dbReference>
<keyword evidence="11" id="KW-1185">Reference proteome</keyword>
<evidence type="ECO:0000256" key="3">
    <source>
        <dbReference type="ARBA" id="ARBA00012646"/>
    </source>
</evidence>
<evidence type="ECO:0000256" key="2">
    <source>
        <dbReference type="ARBA" id="ARBA00005375"/>
    </source>
</evidence>
<dbReference type="OrthoDB" id="258392at2759"/>
<organism evidence="10 11">
    <name type="scientific">Hypsibius exemplaris</name>
    <name type="common">Freshwater tardigrade</name>
    <dbReference type="NCBI Taxonomy" id="2072580"/>
    <lineage>
        <taxon>Eukaryota</taxon>
        <taxon>Metazoa</taxon>
        <taxon>Ecdysozoa</taxon>
        <taxon>Tardigrada</taxon>
        <taxon>Eutardigrada</taxon>
        <taxon>Parachela</taxon>
        <taxon>Hypsibioidea</taxon>
        <taxon>Hypsibiidae</taxon>
        <taxon>Hypsibius</taxon>
    </lineage>
</organism>
<dbReference type="SUPFAM" id="SSF53254">
    <property type="entry name" value="Phosphoglycerate mutase-like"/>
    <property type="match status" value="1"/>
</dbReference>
<dbReference type="InterPro" id="IPR033379">
    <property type="entry name" value="Acid_Pase_AS"/>
</dbReference>
<name>A0A1W0X5X9_HYPEX</name>
<evidence type="ECO:0000256" key="6">
    <source>
        <dbReference type="ARBA" id="ARBA00023157"/>
    </source>
</evidence>
<dbReference type="GO" id="GO:0003993">
    <property type="term" value="F:acid phosphatase activity"/>
    <property type="evidence" value="ECO:0007669"/>
    <property type="project" value="UniProtKB-EC"/>
</dbReference>
<keyword evidence="7" id="KW-0325">Glycoprotein</keyword>
<dbReference type="PROSITE" id="PS00616">
    <property type="entry name" value="HIS_ACID_PHOSPHAT_1"/>
    <property type="match status" value="1"/>
</dbReference>
<dbReference type="InterPro" id="IPR029033">
    <property type="entry name" value="His_PPase_superfam"/>
</dbReference>
<dbReference type="AlphaFoldDB" id="A0A1W0X5X9"/>
<reference evidence="11" key="1">
    <citation type="submission" date="2017-01" db="EMBL/GenBank/DDBJ databases">
        <title>Comparative genomics of anhydrobiosis in the tardigrade Hypsibius dujardini.</title>
        <authorList>
            <person name="Yoshida Y."/>
            <person name="Koutsovoulos G."/>
            <person name="Laetsch D."/>
            <person name="Stevens L."/>
            <person name="Kumar S."/>
            <person name="Horikawa D."/>
            <person name="Ishino K."/>
            <person name="Komine S."/>
            <person name="Tomita M."/>
            <person name="Blaxter M."/>
            <person name="Arakawa K."/>
        </authorList>
    </citation>
    <scope>NUCLEOTIDE SEQUENCE [LARGE SCALE GENOMIC DNA]</scope>
    <source>
        <strain evidence="11">Z151</strain>
    </source>
</reference>
<gene>
    <name evidence="10" type="ORF">BV898_03242</name>
</gene>
<feature type="signal peptide" evidence="9">
    <location>
        <begin position="1"/>
        <end position="26"/>
    </location>
</feature>
<evidence type="ECO:0000256" key="7">
    <source>
        <dbReference type="ARBA" id="ARBA00023180"/>
    </source>
</evidence>
<feature type="chain" id="PRO_5012845446" description="acid phosphatase" evidence="9">
    <location>
        <begin position="27"/>
        <end position="459"/>
    </location>
</feature>
<dbReference type="EMBL" id="MTYJ01000015">
    <property type="protein sequence ID" value="OQV22808.1"/>
    <property type="molecule type" value="Genomic_DNA"/>
</dbReference>
<evidence type="ECO:0000256" key="8">
    <source>
        <dbReference type="SAM" id="Phobius"/>
    </source>
</evidence>
<protein>
    <recommendedName>
        <fullName evidence="3">acid phosphatase</fullName>
        <ecNumber evidence="3">3.1.3.2</ecNumber>
    </recommendedName>
</protein>
<dbReference type="PANTHER" id="PTHR11567">
    <property type="entry name" value="ACID PHOSPHATASE-RELATED"/>
    <property type="match status" value="1"/>
</dbReference>
<evidence type="ECO:0000256" key="4">
    <source>
        <dbReference type="ARBA" id="ARBA00022729"/>
    </source>
</evidence>
<keyword evidence="8" id="KW-0472">Membrane</keyword>
<feature type="transmembrane region" description="Helical" evidence="8">
    <location>
        <begin position="405"/>
        <end position="424"/>
    </location>
</feature>
<dbReference type="EC" id="3.1.3.2" evidence="3"/>
<dbReference type="Pfam" id="PF00328">
    <property type="entry name" value="His_Phos_2"/>
    <property type="match status" value="1"/>
</dbReference>
<sequence>MNLPSAAITPTFSLFFTVFLACKAYAVEVVDDLKLVQLIFRHGDRAPLHAYKNDPYPESMWENGMGRLTKIGMEQQFEAGKFYRQRYSKFLDPSYGPNQVYIRSSDTDRTLESAEAFAAGLFPPTPETEWNGDLGKSWRPVSIHTIPLDEENLLSKKTACPAFFRLAKEAVDLPEARRLYKKYRAVFEYVVKGSGLSAPDRAAAWNVTFHVHDVIYCQRAHGKPLPVWMNESVYTDIAFLSDSFFQLQFGANKDKPRARLAGGNFLALLLKQMQDAVRSNVTAADKDRTKAFIYSAHDSTVAGILATLELYNGYNKSTGFIGIPQYTSTVLIELFKNNTVRISFKNTLKEIASLEPQVLQHANCGIFCPFDKLVEITKDYVVKDWDKECHTGEFGEGIDVDDVEIALITVILVIILTTFALGCYKRRSQKKSPLLGNVSRPESGLSVTYSRLDQEDASV</sequence>
<dbReference type="Gene3D" id="3.40.50.1240">
    <property type="entry name" value="Phosphoglycerate mutase-like"/>
    <property type="match status" value="1"/>
</dbReference>
<evidence type="ECO:0000256" key="1">
    <source>
        <dbReference type="ARBA" id="ARBA00000032"/>
    </source>
</evidence>
<evidence type="ECO:0000256" key="5">
    <source>
        <dbReference type="ARBA" id="ARBA00022801"/>
    </source>
</evidence>
<dbReference type="Proteomes" id="UP000192578">
    <property type="component" value="Unassembled WGS sequence"/>
</dbReference>
<evidence type="ECO:0000313" key="11">
    <source>
        <dbReference type="Proteomes" id="UP000192578"/>
    </source>
</evidence>
<keyword evidence="4 9" id="KW-0732">Signal</keyword>
<keyword evidence="8" id="KW-0812">Transmembrane</keyword>
<proteinExistence type="inferred from homology"/>
<evidence type="ECO:0000313" key="10">
    <source>
        <dbReference type="EMBL" id="OQV22808.1"/>
    </source>
</evidence>
<evidence type="ECO:0000256" key="9">
    <source>
        <dbReference type="SAM" id="SignalP"/>
    </source>
</evidence>
<comment type="caution">
    <text evidence="10">The sequence shown here is derived from an EMBL/GenBank/DDBJ whole genome shotgun (WGS) entry which is preliminary data.</text>
</comment>